<dbReference type="EMBL" id="KZ308605">
    <property type="protein sequence ID" value="KAG8232242.1"/>
    <property type="molecule type" value="Genomic_DNA"/>
</dbReference>
<keyword evidence="1" id="KW-1133">Transmembrane helix</keyword>
<evidence type="ECO:0000313" key="2">
    <source>
        <dbReference type="EMBL" id="KAG8232242.1"/>
    </source>
</evidence>
<evidence type="ECO:0000256" key="1">
    <source>
        <dbReference type="SAM" id="Phobius"/>
    </source>
</evidence>
<gene>
    <name evidence="2" type="ORF">J437_LFUL011795</name>
</gene>
<dbReference type="GO" id="GO:0033617">
    <property type="term" value="P:mitochondrial respiratory chain complex IV assembly"/>
    <property type="evidence" value="ECO:0007669"/>
    <property type="project" value="InterPro"/>
</dbReference>
<sequence>MVLILKGWRYVAFIGGIVGSIGLAIYPIIISPMLNPADYKKIQEETRKGIDRETIQPGNMKIWTDPFERKAEK</sequence>
<reference evidence="2" key="1">
    <citation type="submission" date="2013-04" db="EMBL/GenBank/DDBJ databases">
        <authorList>
            <person name="Qu J."/>
            <person name="Murali S.C."/>
            <person name="Bandaranaike D."/>
            <person name="Bellair M."/>
            <person name="Blankenburg K."/>
            <person name="Chao H."/>
            <person name="Dinh H."/>
            <person name="Doddapaneni H."/>
            <person name="Downs B."/>
            <person name="Dugan-Rocha S."/>
            <person name="Elkadiri S."/>
            <person name="Gnanaolivu R.D."/>
            <person name="Hernandez B."/>
            <person name="Javaid M."/>
            <person name="Jayaseelan J.C."/>
            <person name="Lee S."/>
            <person name="Li M."/>
            <person name="Ming W."/>
            <person name="Munidasa M."/>
            <person name="Muniz J."/>
            <person name="Nguyen L."/>
            <person name="Ongeri F."/>
            <person name="Osuji N."/>
            <person name="Pu L.-L."/>
            <person name="Puazo M."/>
            <person name="Qu C."/>
            <person name="Quiroz J."/>
            <person name="Raj R."/>
            <person name="Weissenberger G."/>
            <person name="Xin Y."/>
            <person name="Zou X."/>
            <person name="Han Y."/>
            <person name="Richards S."/>
            <person name="Worley K."/>
            <person name="Muzny D."/>
            <person name="Gibbs R."/>
        </authorList>
    </citation>
    <scope>NUCLEOTIDE SEQUENCE</scope>
    <source>
        <strain evidence="2">Sampled in the wild</strain>
    </source>
</reference>
<dbReference type="Pfam" id="PF15061">
    <property type="entry name" value="MITRAC7_Phoenixin"/>
    <property type="match status" value="1"/>
</dbReference>
<evidence type="ECO:0000313" key="3">
    <source>
        <dbReference type="Proteomes" id="UP000792457"/>
    </source>
</evidence>
<comment type="caution">
    <text evidence="2">The sequence shown here is derived from an EMBL/GenBank/DDBJ whole genome shotgun (WGS) entry which is preliminary data.</text>
</comment>
<organism evidence="2 3">
    <name type="scientific">Ladona fulva</name>
    <name type="common">Scarce chaser dragonfly</name>
    <name type="synonym">Libellula fulva</name>
    <dbReference type="NCBI Taxonomy" id="123851"/>
    <lineage>
        <taxon>Eukaryota</taxon>
        <taxon>Metazoa</taxon>
        <taxon>Ecdysozoa</taxon>
        <taxon>Arthropoda</taxon>
        <taxon>Hexapoda</taxon>
        <taxon>Insecta</taxon>
        <taxon>Pterygota</taxon>
        <taxon>Palaeoptera</taxon>
        <taxon>Odonata</taxon>
        <taxon>Epiprocta</taxon>
        <taxon>Anisoptera</taxon>
        <taxon>Libelluloidea</taxon>
        <taxon>Libellulidae</taxon>
        <taxon>Ladona</taxon>
    </lineage>
</organism>
<keyword evidence="3" id="KW-1185">Reference proteome</keyword>
<dbReference type="PANTHER" id="PTHR34923:SF1">
    <property type="entry name" value="SMALL INTEGRAL MEMBRANE PROTEIN 20"/>
    <property type="match status" value="1"/>
</dbReference>
<dbReference type="OrthoDB" id="8755372at2759"/>
<evidence type="ECO:0008006" key="4">
    <source>
        <dbReference type="Google" id="ProtNLM"/>
    </source>
</evidence>
<proteinExistence type="predicted"/>
<keyword evidence="1" id="KW-0472">Membrane</keyword>
<reference evidence="2" key="2">
    <citation type="submission" date="2017-10" db="EMBL/GenBank/DDBJ databases">
        <title>Ladona fulva Genome sequencing and assembly.</title>
        <authorList>
            <person name="Murali S."/>
            <person name="Richards S."/>
            <person name="Bandaranaike D."/>
            <person name="Bellair M."/>
            <person name="Blankenburg K."/>
            <person name="Chao H."/>
            <person name="Dinh H."/>
            <person name="Doddapaneni H."/>
            <person name="Dugan-Rocha S."/>
            <person name="Elkadiri S."/>
            <person name="Gnanaolivu R."/>
            <person name="Hernandez B."/>
            <person name="Skinner E."/>
            <person name="Javaid M."/>
            <person name="Lee S."/>
            <person name="Li M."/>
            <person name="Ming W."/>
            <person name="Munidasa M."/>
            <person name="Muniz J."/>
            <person name="Nguyen L."/>
            <person name="Hughes D."/>
            <person name="Osuji N."/>
            <person name="Pu L.-L."/>
            <person name="Puazo M."/>
            <person name="Qu C."/>
            <person name="Quiroz J."/>
            <person name="Raj R."/>
            <person name="Weissenberger G."/>
            <person name="Xin Y."/>
            <person name="Zou X."/>
            <person name="Han Y."/>
            <person name="Worley K."/>
            <person name="Muzny D."/>
            <person name="Gibbs R."/>
        </authorList>
    </citation>
    <scope>NUCLEOTIDE SEQUENCE</scope>
    <source>
        <strain evidence="2">Sampled in the wild</strain>
    </source>
</reference>
<name>A0A8K0KD61_LADFU</name>
<dbReference type="InterPro" id="IPR027917">
    <property type="entry name" value="MITRAC7/Phoenixin"/>
</dbReference>
<accession>A0A8K0KD61</accession>
<dbReference type="PANTHER" id="PTHR34923">
    <property type="entry name" value="SMALL INTEGRAL MEMBRANE PROTEIN 20"/>
    <property type="match status" value="1"/>
</dbReference>
<keyword evidence="1" id="KW-0812">Transmembrane</keyword>
<protein>
    <recommendedName>
        <fullName evidence="4">Small integral membrane protein 20</fullName>
    </recommendedName>
</protein>
<feature type="transmembrane region" description="Helical" evidence="1">
    <location>
        <begin position="7"/>
        <end position="29"/>
    </location>
</feature>
<dbReference type="Proteomes" id="UP000792457">
    <property type="component" value="Unassembled WGS sequence"/>
</dbReference>
<dbReference type="AlphaFoldDB" id="A0A8K0KD61"/>
<dbReference type="GO" id="GO:0005743">
    <property type="term" value="C:mitochondrial inner membrane"/>
    <property type="evidence" value="ECO:0007669"/>
    <property type="project" value="TreeGrafter"/>
</dbReference>